<keyword evidence="2" id="KW-1185">Reference proteome</keyword>
<keyword evidence="1" id="KW-0449">Lipoprotein</keyword>
<dbReference type="PROSITE" id="PS51257">
    <property type="entry name" value="PROKAR_LIPOPROTEIN"/>
    <property type="match status" value="1"/>
</dbReference>
<dbReference type="EMBL" id="VOOS01000004">
    <property type="protein sequence ID" value="TXB64705.1"/>
    <property type="molecule type" value="Genomic_DNA"/>
</dbReference>
<dbReference type="InterPro" id="IPR020018">
    <property type="entry name" value="Motility-assoc_lipoprot_GldH"/>
</dbReference>
<dbReference type="Pfam" id="PF14109">
    <property type="entry name" value="GldH_lipo"/>
    <property type="match status" value="1"/>
</dbReference>
<evidence type="ECO:0000313" key="1">
    <source>
        <dbReference type="EMBL" id="TXB64705.1"/>
    </source>
</evidence>
<proteinExistence type="predicted"/>
<accession>A0A5C6RS06</accession>
<reference evidence="1 2" key="1">
    <citation type="submission" date="2019-08" db="EMBL/GenBank/DDBJ databases">
        <title>Genome of Vicingus serpentipes NCIMB 15042.</title>
        <authorList>
            <person name="Bowman J.P."/>
        </authorList>
    </citation>
    <scope>NUCLEOTIDE SEQUENCE [LARGE SCALE GENOMIC DNA]</scope>
    <source>
        <strain evidence="1 2">NCIMB 15042</strain>
    </source>
</reference>
<dbReference type="OrthoDB" id="982482at2"/>
<dbReference type="NCBIfam" id="TIGR03511">
    <property type="entry name" value="GldH_lipo"/>
    <property type="match status" value="1"/>
</dbReference>
<protein>
    <submittedName>
        <fullName evidence="1">Gliding motility lipoprotein GldH</fullName>
    </submittedName>
</protein>
<dbReference type="AlphaFoldDB" id="A0A5C6RS06"/>
<comment type="caution">
    <text evidence="1">The sequence shown here is derived from an EMBL/GenBank/DDBJ whole genome shotgun (WGS) entry which is preliminary data.</text>
</comment>
<evidence type="ECO:0000313" key="2">
    <source>
        <dbReference type="Proteomes" id="UP000321721"/>
    </source>
</evidence>
<gene>
    <name evidence="1" type="primary">gldH</name>
    <name evidence="1" type="ORF">FRY74_09650</name>
</gene>
<dbReference type="Proteomes" id="UP000321721">
    <property type="component" value="Unassembled WGS sequence"/>
</dbReference>
<organism evidence="1 2">
    <name type="scientific">Vicingus serpentipes</name>
    <dbReference type="NCBI Taxonomy" id="1926625"/>
    <lineage>
        <taxon>Bacteria</taxon>
        <taxon>Pseudomonadati</taxon>
        <taxon>Bacteroidota</taxon>
        <taxon>Flavobacteriia</taxon>
        <taxon>Flavobacteriales</taxon>
        <taxon>Vicingaceae</taxon>
        <taxon>Vicingus</taxon>
    </lineage>
</organism>
<name>A0A5C6RS06_9FLAO</name>
<dbReference type="RefSeq" id="WP_147100931.1">
    <property type="nucleotide sequence ID" value="NZ_VOOS01000004.1"/>
</dbReference>
<sequence>MPFKQLHTFLTDQKPIALISLVCLFLFSCDSNKMFEQYIEVENGVWKKENLAKFTVDVADTINAHNLYINVRNKGDYPYSNLYLFVTIEGPDGGMSTDTVNCILADKRGKWLGKGIGDLWDLRLPYIGGFKFAQSGNYIFTYEQAMRVENGLEGITDLGLRIERKDN</sequence>